<dbReference type="Gene3D" id="3.40.640.10">
    <property type="entry name" value="Type I PLP-dependent aspartate aminotransferase-like (Major domain)"/>
    <property type="match status" value="1"/>
</dbReference>
<evidence type="ECO:0000256" key="8">
    <source>
        <dbReference type="SAM" id="MobiDB-lite"/>
    </source>
</evidence>
<sequence>MKDKKGNEIVLSWMPQIKSAGGPKFRAIAEALRADIWAGRLKPGDRLPAQRALAKELGVDLTTITRAFNEAHRMGLIDANAGRGSFVRGQAPNQESAAPSGVPSIDLSMNMPPQPAEARLRERIRDGIAGILGSSAGLSYLYYQESAGTESDRMAGARWLEPRIGAVHNDRIIVVSGAQTALYAITRVLLRPGDVLCVPSLTYPGLRAVAERLRLRLMPIAMDMEGLVPDALDEVCRNHAPKAIYCVPTIHNPTTATMSLKRREDIVGVARRHGLSIIEDDAYGALPRKVDRPLAALAPDITWHIATLSKCVTPALRTAYIVSPELSETLRLVAEIRAMTLMVAPLMAALASRWIQDGTLNDITTAIRLENAARQAIARHILQRLTFQAHPEGHHLWLTLPDRWRQADLGLYARQSGLALVPSEAFAVASAPNAIRIALGAAPSHAALERGLNLLATVLSHGPSSLSSIV</sequence>
<dbReference type="Pfam" id="PF00392">
    <property type="entry name" value="GntR"/>
    <property type="match status" value="1"/>
</dbReference>
<keyword evidence="10" id="KW-0032">Aminotransferase</keyword>
<evidence type="ECO:0000313" key="10">
    <source>
        <dbReference type="EMBL" id="MBZ6078497.1"/>
    </source>
</evidence>
<evidence type="ECO:0000259" key="9">
    <source>
        <dbReference type="PROSITE" id="PS50949"/>
    </source>
</evidence>
<dbReference type="CDD" id="cd00609">
    <property type="entry name" value="AAT_like"/>
    <property type="match status" value="1"/>
</dbReference>
<keyword evidence="6" id="KW-0804">Transcription</keyword>
<dbReference type="Pfam" id="PF00155">
    <property type="entry name" value="Aminotran_1_2"/>
    <property type="match status" value="1"/>
</dbReference>
<dbReference type="GO" id="GO:0008483">
    <property type="term" value="F:transaminase activity"/>
    <property type="evidence" value="ECO:0007669"/>
    <property type="project" value="UniProtKB-KW"/>
</dbReference>
<dbReference type="SMART" id="SM00345">
    <property type="entry name" value="HTH_GNTR"/>
    <property type="match status" value="1"/>
</dbReference>
<dbReference type="InterPro" id="IPR004839">
    <property type="entry name" value="Aminotransferase_I/II_large"/>
</dbReference>
<dbReference type="InterPro" id="IPR000524">
    <property type="entry name" value="Tscrpt_reg_HTH_GntR"/>
</dbReference>
<evidence type="ECO:0000256" key="6">
    <source>
        <dbReference type="ARBA" id="ARBA00023163"/>
    </source>
</evidence>
<organism evidence="10 11">
    <name type="scientific">Microvirga puerhi</name>
    <dbReference type="NCBI Taxonomy" id="2876078"/>
    <lineage>
        <taxon>Bacteria</taxon>
        <taxon>Pseudomonadati</taxon>
        <taxon>Pseudomonadota</taxon>
        <taxon>Alphaproteobacteria</taxon>
        <taxon>Hyphomicrobiales</taxon>
        <taxon>Methylobacteriaceae</taxon>
        <taxon>Microvirga</taxon>
    </lineage>
</organism>
<keyword evidence="11" id="KW-1185">Reference proteome</keyword>
<evidence type="ECO:0000313" key="11">
    <source>
        <dbReference type="Proteomes" id="UP000704176"/>
    </source>
</evidence>
<comment type="caution">
    <text evidence="10">The sequence shown here is derived from an EMBL/GenBank/DDBJ whole genome shotgun (WGS) entry which is preliminary data.</text>
</comment>
<dbReference type="InterPro" id="IPR051446">
    <property type="entry name" value="HTH_trans_reg/aminotransferase"/>
</dbReference>
<proteinExistence type="inferred from homology"/>
<evidence type="ECO:0000256" key="5">
    <source>
        <dbReference type="ARBA" id="ARBA00023125"/>
    </source>
</evidence>
<name>A0ABS7VSG0_9HYPH</name>
<dbReference type="PROSITE" id="PS50949">
    <property type="entry name" value="HTH_GNTR"/>
    <property type="match status" value="1"/>
</dbReference>
<dbReference type="PANTHER" id="PTHR46577">
    <property type="entry name" value="HTH-TYPE TRANSCRIPTIONAL REGULATORY PROTEIN GABR"/>
    <property type="match status" value="1"/>
</dbReference>
<evidence type="ECO:0000256" key="3">
    <source>
        <dbReference type="ARBA" id="ARBA00022898"/>
    </source>
</evidence>
<dbReference type="InterPro" id="IPR015421">
    <property type="entry name" value="PyrdxlP-dep_Trfase_major"/>
</dbReference>
<gene>
    <name evidence="10" type="ORF">K9B37_19755</name>
</gene>
<feature type="domain" description="HTH gntR-type" evidence="9">
    <location>
        <begin position="22"/>
        <end position="90"/>
    </location>
</feature>
<protein>
    <recommendedName>
        <fullName evidence="2">8-amino-7-oxononanoate synthase</fullName>
    </recommendedName>
    <alternativeName>
        <fullName evidence="7">Alpha-oxoamine synthase</fullName>
    </alternativeName>
</protein>
<dbReference type="InterPro" id="IPR036390">
    <property type="entry name" value="WH_DNA-bd_sf"/>
</dbReference>
<dbReference type="CDD" id="cd07377">
    <property type="entry name" value="WHTH_GntR"/>
    <property type="match status" value="1"/>
</dbReference>
<evidence type="ECO:0000256" key="7">
    <source>
        <dbReference type="ARBA" id="ARBA00031658"/>
    </source>
</evidence>
<dbReference type="InterPro" id="IPR015424">
    <property type="entry name" value="PyrdxlP-dep_Trfase"/>
</dbReference>
<feature type="region of interest" description="Disordered" evidence="8">
    <location>
        <begin position="87"/>
        <end position="108"/>
    </location>
</feature>
<keyword evidence="4" id="KW-0805">Transcription regulation</keyword>
<dbReference type="Gene3D" id="1.10.10.10">
    <property type="entry name" value="Winged helix-like DNA-binding domain superfamily/Winged helix DNA-binding domain"/>
    <property type="match status" value="1"/>
</dbReference>
<comment type="similarity">
    <text evidence="1">In the C-terminal section; belongs to the class-I pyridoxal-phosphate-dependent aminotransferase family.</text>
</comment>
<accession>A0ABS7VSG0</accession>
<dbReference type="EMBL" id="JAIRBM010000019">
    <property type="protein sequence ID" value="MBZ6078497.1"/>
    <property type="molecule type" value="Genomic_DNA"/>
</dbReference>
<dbReference type="SUPFAM" id="SSF53383">
    <property type="entry name" value="PLP-dependent transferases"/>
    <property type="match status" value="1"/>
</dbReference>
<dbReference type="SUPFAM" id="SSF46785">
    <property type="entry name" value="Winged helix' DNA-binding domain"/>
    <property type="match status" value="1"/>
</dbReference>
<dbReference type="PANTHER" id="PTHR46577:SF1">
    <property type="entry name" value="HTH-TYPE TRANSCRIPTIONAL REGULATORY PROTEIN GABR"/>
    <property type="match status" value="1"/>
</dbReference>
<evidence type="ECO:0000256" key="4">
    <source>
        <dbReference type="ARBA" id="ARBA00023015"/>
    </source>
</evidence>
<dbReference type="InterPro" id="IPR036388">
    <property type="entry name" value="WH-like_DNA-bd_sf"/>
</dbReference>
<dbReference type="Proteomes" id="UP000704176">
    <property type="component" value="Unassembled WGS sequence"/>
</dbReference>
<evidence type="ECO:0000256" key="2">
    <source>
        <dbReference type="ARBA" id="ARBA00016004"/>
    </source>
</evidence>
<keyword evidence="3" id="KW-0663">Pyridoxal phosphate</keyword>
<reference evidence="10 11" key="1">
    <citation type="submission" date="2021-09" db="EMBL/GenBank/DDBJ databases">
        <title>The complete genome sequence of a new microorganism.</title>
        <authorList>
            <person name="Zi Z."/>
        </authorList>
    </citation>
    <scope>NUCLEOTIDE SEQUENCE [LARGE SCALE GENOMIC DNA]</scope>
    <source>
        <strain evidence="10 11">WGZ8</strain>
    </source>
</reference>
<dbReference type="RefSeq" id="WP_224315250.1">
    <property type="nucleotide sequence ID" value="NZ_JAIRBM010000019.1"/>
</dbReference>
<keyword evidence="10" id="KW-0808">Transferase</keyword>
<evidence type="ECO:0000256" key="1">
    <source>
        <dbReference type="ARBA" id="ARBA00005384"/>
    </source>
</evidence>
<keyword evidence="5" id="KW-0238">DNA-binding</keyword>